<dbReference type="EMBL" id="CP103423">
    <property type="protein sequence ID" value="UWD34501.1"/>
    <property type="molecule type" value="Genomic_DNA"/>
</dbReference>
<keyword evidence="1" id="KW-0175">Coiled coil</keyword>
<dbReference type="RefSeq" id="WP_027123674.1">
    <property type="nucleotide sequence ID" value="NZ_CP103423.1"/>
</dbReference>
<evidence type="ECO:0000313" key="3">
    <source>
        <dbReference type="Proteomes" id="UP001058364"/>
    </source>
</evidence>
<keyword evidence="3" id="KW-1185">Reference proteome</keyword>
<protein>
    <submittedName>
        <fullName evidence="2">Relaxase MobL</fullName>
    </submittedName>
</protein>
<dbReference type="Proteomes" id="UP001058364">
    <property type="component" value="Chromosome"/>
</dbReference>
<evidence type="ECO:0000313" key="2">
    <source>
        <dbReference type="EMBL" id="UWD34501.1"/>
    </source>
</evidence>
<sequence length="412" mass="49609">MSKSALLVFKKFYSIKRSKEKNYYFCKTKKNIINYITRESASYRHDLNEVYFNQELANGKVYSEILNNGLKANENDNSGLFWILAKNKFKNIDNKDAIKIMQNLEEEQIVWDMELSFESTFLEKHKIFSQNNFMEVVSEYFPDFLKRQGLEIEKVNLFASVHVNTKNPHIHLVFAEKEKTRLVKNKQTNEFELRWRQQGKIKFDEIRSFGKYLETKMNEKNNKEIIYKQKKDIWDIKNDYRLIYKNDFKNILKLDLARDNLKILKQIASKKNKSYVRLDESEKKFIDQLTQELTKNSSELEELKNLFFKKIDQLLVSEEEKQLFLNKEIDSLNNQIANFTIKELSNEYWELQKNNNSLNHLTHLKHLQMQNNNFSSENFIKKQKHKLPYHIYKIKNSWEKGFNTTSTLFERN</sequence>
<gene>
    <name evidence="2" type="primary">mobL</name>
    <name evidence="2" type="ORF">NX772_01565</name>
</gene>
<accession>A0ABY5TWY5</accession>
<dbReference type="Pfam" id="PF18555">
    <property type="entry name" value="MobL"/>
    <property type="match status" value="1"/>
</dbReference>
<feature type="coiled-coil region" evidence="1">
    <location>
        <begin position="286"/>
        <end position="361"/>
    </location>
</feature>
<organism evidence="2 3">
    <name type="scientific">Mesomycoplasma molare</name>
    <dbReference type="NCBI Taxonomy" id="171288"/>
    <lineage>
        <taxon>Bacteria</taxon>
        <taxon>Bacillati</taxon>
        <taxon>Mycoplasmatota</taxon>
        <taxon>Mycoplasmoidales</taxon>
        <taxon>Metamycoplasmataceae</taxon>
        <taxon>Mesomycoplasma</taxon>
    </lineage>
</organism>
<dbReference type="InterPro" id="IPR041073">
    <property type="entry name" value="MobL"/>
</dbReference>
<name>A0ABY5TWY5_9BACT</name>
<reference evidence="2" key="1">
    <citation type="submission" date="2022-08" db="EMBL/GenBank/DDBJ databases">
        <title>Complete genome sequence of Mycoplasma molare type strain H 542.</title>
        <authorList>
            <person name="Spergser J."/>
        </authorList>
    </citation>
    <scope>NUCLEOTIDE SEQUENCE</scope>
    <source>
        <strain evidence="2">H 542</strain>
    </source>
</reference>
<proteinExistence type="predicted"/>
<evidence type="ECO:0000256" key="1">
    <source>
        <dbReference type="SAM" id="Coils"/>
    </source>
</evidence>